<dbReference type="Gene3D" id="2.70.70.10">
    <property type="entry name" value="Glucose Permease (Domain IIA)"/>
    <property type="match status" value="1"/>
</dbReference>
<dbReference type="Pfam" id="PF00367">
    <property type="entry name" value="PTS_EIIB"/>
    <property type="match status" value="1"/>
</dbReference>
<dbReference type="Pfam" id="PF02378">
    <property type="entry name" value="PTS_EIIC"/>
    <property type="match status" value="1"/>
</dbReference>
<dbReference type="EC" id="2.7.1.-" evidence="16"/>
<dbReference type="GO" id="GO:0009401">
    <property type="term" value="P:phosphoenolpyruvate-dependent sugar phosphotransferase system"/>
    <property type="evidence" value="ECO:0007669"/>
    <property type="project" value="UniProtKB-KW"/>
</dbReference>
<organism evidence="16 17">
    <name type="scientific">Candidatus Faecalibacterium intestinavium</name>
    <dbReference type="NCBI Taxonomy" id="2838580"/>
    <lineage>
        <taxon>Bacteria</taxon>
        <taxon>Bacillati</taxon>
        <taxon>Bacillota</taxon>
        <taxon>Clostridia</taxon>
        <taxon>Eubacteriales</taxon>
        <taxon>Oscillospiraceae</taxon>
        <taxon>Faecalibacterium</taxon>
    </lineage>
</organism>
<dbReference type="NCBIfam" id="TIGR00830">
    <property type="entry name" value="PTBA"/>
    <property type="match status" value="1"/>
</dbReference>
<keyword evidence="6" id="KW-0598">Phosphotransferase system</keyword>
<dbReference type="InterPro" id="IPR013013">
    <property type="entry name" value="PTS_EIIC_1"/>
</dbReference>
<dbReference type="InterPro" id="IPR018113">
    <property type="entry name" value="PTrfase_EIIB_Cys"/>
</dbReference>
<feature type="domain" description="PTS EIIB type-1" evidence="14">
    <location>
        <begin position="5"/>
        <end position="87"/>
    </location>
</feature>
<dbReference type="NCBIfam" id="TIGR01995">
    <property type="entry name" value="PTS-II-ABC-beta"/>
    <property type="match status" value="1"/>
</dbReference>
<evidence type="ECO:0000256" key="5">
    <source>
        <dbReference type="ARBA" id="ARBA00022679"/>
    </source>
</evidence>
<dbReference type="PANTHER" id="PTHR30175">
    <property type="entry name" value="PHOSPHOTRANSFERASE SYSTEM TRANSPORT PROTEIN"/>
    <property type="match status" value="1"/>
</dbReference>
<feature type="transmembrane region" description="Helical" evidence="12">
    <location>
        <begin position="436"/>
        <end position="457"/>
    </location>
</feature>
<feature type="transmembrane region" description="Helical" evidence="12">
    <location>
        <begin position="188"/>
        <end position="215"/>
    </location>
</feature>
<keyword evidence="5 16" id="KW-0808">Transferase</keyword>
<name>A0A9E2KHH7_9FIRM</name>
<dbReference type="FunFam" id="2.70.70.10:FF:000001">
    <property type="entry name" value="PTS system glucose-specific IIA component"/>
    <property type="match status" value="1"/>
</dbReference>
<dbReference type="Pfam" id="PF00358">
    <property type="entry name" value="PTS_EIIA_1"/>
    <property type="match status" value="1"/>
</dbReference>
<feature type="transmembrane region" description="Helical" evidence="12">
    <location>
        <begin position="221"/>
        <end position="238"/>
    </location>
</feature>
<feature type="transmembrane region" description="Helical" evidence="12">
    <location>
        <begin position="295"/>
        <end position="318"/>
    </location>
</feature>
<evidence type="ECO:0000256" key="7">
    <source>
        <dbReference type="ARBA" id="ARBA00022692"/>
    </source>
</evidence>
<gene>
    <name evidence="16" type="ORF">H9864_00235</name>
</gene>
<dbReference type="InterPro" id="IPR001996">
    <property type="entry name" value="PTS_IIB_1"/>
</dbReference>
<evidence type="ECO:0000256" key="2">
    <source>
        <dbReference type="ARBA" id="ARBA00022448"/>
    </source>
</evidence>
<dbReference type="Gene3D" id="3.30.1360.60">
    <property type="entry name" value="Glucose permease domain IIB"/>
    <property type="match status" value="1"/>
</dbReference>
<proteinExistence type="predicted"/>
<feature type="transmembrane region" description="Helical" evidence="12">
    <location>
        <begin position="365"/>
        <end position="384"/>
    </location>
</feature>
<comment type="subcellular location">
    <subcellularLocation>
        <location evidence="1">Cell membrane</location>
        <topology evidence="1">Multi-pass membrane protein</topology>
    </subcellularLocation>
</comment>
<dbReference type="InterPro" id="IPR036878">
    <property type="entry name" value="Glu_permease_IIB"/>
</dbReference>
<evidence type="ECO:0000256" key="11">
    <source>
        <dbReference type="PROSITE-ProRule" id="PRU00421"/>
    </source>
</evidence>
<feature type="domain" description="PTS EIIC type-1" evidence="15">
    <location>
        <begin position="115"/>
        <end position="472"/>
    </location>
</feature>
<evidence type="ECO:0000256" key="6">
    <source>
        <dbReference type="ARBA" id="ARBA00022683"/>
    </source>
</evidence>
<dbReference type="CDD" id="cd00212">
    <property type="entry name" value="PTS_IIB_glc"/>
    <property type="match status" value="1"/>
</dbReference>
<evidence type="ECO:0000259" key="13">
    <source>
        <dbReference type="PROSITE" id="PS51093"/>
    </source>
</evidence>
<sequence>MNKYDGLARIIIQNVGGKSNILSLTHCVTRLRFKLKDESKAQTDILMDTDGIVTVIKSGGQYMVVIGNHVPAVYDAVCSVGHITPGGAVNVDGSPMEGGDDRPKEKTNPLDAFVSIVTSVFTPALGVLAATGILKGVLALFVAMGVLAGDGPTYNILYSLGDGFFYFMPILLAYTASKKFGLPELEGMVIGAGLLYPYMISGYDISSLFAIPVTMPSSGNYSSSVIPIICAVAFAAWFEKLYKKYIPDTIKMFALPLITCTVTFCLTLWVIGPIASIASDLLGAFFTFLSNASGLLMGLIVGALWQVLVMFGLHWALVPMAINDLAVNGLSTTLTGMFGTTFAQTGAVLAIWIKTKNSKTRSLCAPAFISAVAGVTEPAIYGITLPKKTPFIMTCVASAIAGAGLMASGVTSYMMGGLGVFGYTAYVNPANNDISGMIWAFVWTAVAFVLGFVLVFFTYKDEPNKKKAAPAPAAEKAPKAAVPAGDKIVGAPLEGEIRSLSELEDPVFSSEALGKGCAIEPAKGEVVAPFDGTIEQVAETKHAIGMTGDNGLEVLIHVGIDTVELKGKGYEPMVKVGDKVKKGQLLLKFDMETISAAGYKLTTPVVITNTDDFASVEPVATGKVTQGQDVLLVK</sequence>
<accession>A0A9E2KHH7</accession>
<dbReference type="PROSITE" id="PS01035">
    <property type="entry name" value="PTS_EIIB_TYPE_1_CYS"/>
    <property type="match status" value="1"/>
</dbReference>
<dbReference type="InterPro" id="IPR003352">
    <property type="entry name" value="PTS_EIIC"/>
</dbReference>
<feature type="transmembrane region" description="Helical" evidence="12">
    <location>
        <begin position="112"/>
        <end position="144"/>
    </location>
</feature>
<evidence type="ECO:0000256" key="10">
    <source>
        <dbReference type="ARBA" id="ARBA00023136"/>
    </source>
</evidence>
<keyword evidence="2" id="KW-0813">Transport</keyword>
<dbReference type="EMBL" id="JAHLFH010000007">
    <property type="protein sequence ID" value="MBU3818805.1"/>
    <property type="molecule type" value="Genomic_DNA"/>
</dbReference>
<evidence type="ECO:0000313" key="17">
    <source>
        <dbReference type="Proteomes" id="UP000824178"/>
    </source>
</evidence>
<feature type="active site" description="Phosphocysteine intermediate; for EIIB activity" evidence="11">
    <location>
        <position position="27"/>
    </location>
</feature>
<dbReference type="PROSITE" id="PS51093">
    <property type="entry name" value="PTS_EIIA_TYPE_1"/>
    <property type="match status" value="1"/>
</dbReference>
<dbReference type="PROSITE" id="PS51098">
    <property type="entry name" value="PTS_EIIB_TYPE_1"/>
    <property type="match status" value="1"/>
</dbReference>
<reference evidence="16" key="1">
    <citation type="journal article" date="2021" name="PeerJ">
        <title>Extensive microbial diversity within the chicken gut microbiome revealed by metagenomics and culture.</title>
        <authorList>
            <person name="Gilroy R."/>
            <person name="Ravi A."/>
            <person name="Getino M."/>
            <person name="Pursley I."/>
            <person name="Horton D.L."/>
            <person name="Alikhan N.F."/>
            <person name="Baker D."/>
            <person name="Gharbi K."/>
            <person name="Hall N."/>
            <person name="Watson M."/>
            <person name="Adriaenssens E.M."/>
            <person name="Foster-Nyarko E."/>
            <person name="Jarju S."/>
            <person name="Secka A."/>
            <person name="Antonio M."/>
            <person name="Oren A."/>
            <person name="Chaudhuri R.R."/>
            <person name="La Ragione R."/>
            <person name="Hildebrand F."/>
            <person name="Pallen M.J."/>
        </authorList>
    </citation>
    <scope>NUCLEOTIDE SEQUENCE</scope>
    <source>
        <strain evidence="16">742</strain>
    </source>
</reference>
<keyword evidence="10 12" id="KW-0472">Membrane</keyword>
<evidence type="ECO:0000313" key="16">
    <source>
        <dbReference type="EMBL" id="MBU3818805.1"/>
    </source>
</evidence>
<dbReference type="PROSITE" id="PS51103">
    <property type="entry name" value="PTS_EIIC_TYPE_1"/>
    <property type="match status" value="1"/>
</dbReference>
<keyword evidence="8" id="KW-0418">Kinase</keyword>
<evidence type="ECO:0000256" key="8">
    <source>
        <dbReference type="ARBA" id="ARBA00022777"/>
    </source>
</evidence>
<dbReference type="GO" id="GO:0008982">
    <property type="term" value="F:protein-N(PI)-phosphohistidine-sugar phosphotransferase activity"/>
    <property type="evidence" value="ECO:0007669"/>
    <property type="project" value="InterPro"/>
</dbReference>
<feature type="transmembrane region" description="Helical" evidence="12">
    <location>
        <begin position="330"/>
        <end position="353"/>
    </location>
</feature>
<feature type="transmembrane region" description="Helical" evidence="12">
    <location>
        <begin position="391"/>
        <end position="416"/>
    </location>
</feature>
<evidence type="ECO:0000256" key="9">
    <source>
        <dbReference type="ARBA" id="ARBA00022989"/>
    </source>
</evidence>
<evidence type="ECO:0000259" key="14">
    <source>
        <dbReference type="PROSITE" id="PS51098"/>
    </source>
</evidence>
<evidence type="ECO:0000256" key="1">
    <source>
        <dbReference type="ARBA" id="ARBA00004651"/>
    </source>
</evidence>
<dbReference type="GO" id="GO:0005886">
    <property type="term" value="C:plasma membrane"/>
    <property type="evidence" value="ECO:0007669"/>
    <property type="project" value="UniProtKB-SubCell"/>
</dbReference>
<keyword evidence="9 12" id="KW-1133">Transmembrane helix</keyword>
<dbReference type="InterPro" id="IPR001127">
    <property type="entry name" value="PTS_EIIA_1_perm"/>
</dbReference>
<dbReference type="SUPFAM" id="SSF55604">
    <property type="entry name" value="Glucose permease domain IIB"/>
    <property type="match status" value="1"/>
</dbReference>
<comment type="caution">
    <text evidence="16">The sequence shown here is derived from an EMBL/GenBank/DDBJ whole genome shotgun (WGS) entry which is preliminary data.</text>
</comment>
<dbReference type="AlphaFoldDB" id="A0A9E2KHH7"/>
<evidence type="ECO:0000256" key="4">
    <source>
        <dbReference type="ARBA" id="ARBA00022597"/>
    </source>
</evidence>
<reference evidence="16" key="2">
    <citation type="submission" date="2021-04" db="EMBL/GenBank/DDBJ databases">
        <authorList>
            <person name="Gilroy R."/>
        </authorList>
    </citation>
    <scope>NUCLEOTIDE SEQUENCE</scope>
    <source>
        <strain evidence="16">742</strain>
    </source>
</reference>
<dbReference type="Proteomes" id="UP000824178">
    <property type="component" value="Unassembled WGS sequence"/>
</dbReference>
<dbReference type="InterPro" id="IPR011055">
    <property type="entry name" value="Dup_hybrid_motif"/>
</dbReference>
<dbReference type="SUPFAM" id="SSF51261">
    <property type="entry name" value="Duplicated hybrid motif"/>
    <property type="match status" value="1"/>
</dbReference>
<dbReference type="GO" id="GO:0090589">
    <property type="term" value="F:protein-phosphocysteine-trehalose phosphotransferase system transporter activity"/>
    <property type="evidence" value="ECO:0007669"/>
    <property type="project" value="TreeGrafter"/>
</dbReference>
<keyword evidence="4" id="KW-0762">Sugar transport</keyword>
<evidence type="ECO:0000259" key="15">
    <source>
        <dbReference type="PROSITE" id="PS51103"/>
    </source>
</evidence>
<dbReference type="PROSITE" id="PS00371">
    <property type="entry name" value="PTS_EIIA_TYPE_1_HIS"/>
    <property type="match status" value="1"/>
</dbReference>
<feature type="transmembrane region" description="Helical" evidence="12">
    <location>
        <begin position="156"/>
        <end position="176"/>
    </location>
</feature>
<dbReference type="InterPro" id="IPR011297">
    <property type="entry name" value="PTS_IIABC_b_glu"/>
</dbReference>
<dbReference type="GO" id="GO:0015771">
    <property type="term" value="P:trehalose transport"/>
    <property type="evidence" value="ECO:0007669"/>
    <property type="project" value="TreeGrafter"/>
</dbReference>
<evidence type="ECO:0000256" key="12">
    <source>
        <dbReference type="SAM" id="Phobius"/>
    </source>
</evidence>
<dbReference type="GO" id="GO:0016301">
    <property type="term" value="F:kinase activity"/>
    <property type="evidence" value="ECO:0007669"/>
    <property type="project" value="UniProtKB-KW"/>
</dbReference>
<feature type="transmembrane region" description="Helical" evidence="12">
    <location>
        <begin position="250"/>
        <end position="275"/>
    </location>
</feature>
<evidence type="ECO:0000256" key="3">
    <source>
        <dbReference type="ARBA" id="ARBA00022475"/>
    </source>
</evidence>
<keyword evidence="3" id="KW-1003">Cell membrane</keyword>
<dbReference type="InterPro" id="IPR050558">
    <property type="entry name" value="PTS_Sugar-Specific_Components"/>
</dbReference>
<dbReference type="PANTHER" id="PTHR30175:SF1">
    <property type="entry name" value="PTS SYSTEM ARBUTIN-, CELLOBIOSE-, AND SALICIN-SPECIFIC EIIBC COMPONENT-RELATED"/>
    <property type="match status" value="1"/>
</dbReference>
<protein>
    <submittedName>
        <fullName evidence="16">Beta-glucoside-specific PTS transporter subunit IIABC</fullName>
        <ecNumber evidence="16">2.7.1.-</ecNumber>
    </submittedName>
</protein>
<keyword evidence="7 12" id="KW-0812">Transmembrane</keyword>
<feature type="domain" description="PTS EIIA type-1" evidence="13">
    <location>
        <begin position="505"/>
        <end position="609"/>
    </location>
</feature>